<feature type="compositionally biased region" description="Basic and acidic residues" evidence="3">
    <location>
        <begin position="1566"/>
        <end position="1604"/>
    </location>
</feature>
<dbReference type="GO" id="GO:0005737">
    <property type="term" value="C:cytoplasm"/>
    <property type="evidence" value="ECO:0007669"/>
    <property type="project" value="TreeGrafter"/>
</dbReference>
<dbReference type="SUPFAM" id="SSF48371">
    <property type="entry name" value="ARM repeat"/>
    <property type="match status" value="1"/>
</dbReference>
<feature type="compositionally biased region" description="Polar residues" evidence="3">
    <location>
        <begin position="1436"/>
        <end position="1445"/>
    </location>
</feature>
<feature type="repeat" description="Pumilio" evidence="2">
    <location>
        <begin position="1170"/>
        <end position="1205"/>
    </location>
</feature>
<reference evidence="5" key="2">
    <citation type="submission" date="2011-03" db="EMBL/GenBank/DDBJ databases">
        <title>Comparative genomics and transcriptomics of Neospora caninum and Toxoplasma gondii.</title>
        <authorList>
            <person name="Reid A.J."/>
            <person name="Sohal A."/>
            <person name="Harris D."/>
            <person name="Quail M."/>
            <person name="Sanders M."/>
            <person name="Berriman M."/>
            <person name="Wastling J.M."/>
            <person name="Pain A."/>
        </authorList>
    </citation>
    <scope>NUCLEOTIDE SEQUENCE</scope>
    <source>
        <strain evidence="5">Liverpool</strain>
    </source>
</reference>
<dbReference type="InterPro" id="IPR033712">
    <property type="entry name" value="Pumilio_RNA-bd"/>
</dbReference>
<feature type="region of interest" description="Disordered" evidence="3">
    <location>
        <begin position="1910"/>
        <end position="1993"/>
    </location>
</feature>
<feature type="compositionally biased region" description="Polar residues" evidence="3">
    <location>
        <begin position="1706"/>
        <end position="1715"/>
    </location>
</feature>
<name>F0VAG1_NEOCL</name>
<feature type="repeat" description="Pumilio" evidence="2">
    <location>
        <begin position="1206"/>
        <end position="1241"/>
    </location>
</feature>
<feature type="compositionally biased region" description="Pro residues" evidence="3">
    <location>
        <begin position="1496"/>
        <end position="1508"/>
    </location>
</feature>
<feature type="compositionally biased region" description="Low complexity" evidence="3">
    <location>
        <begin position="86"/>
        <end position="95"/>
    </location>
</feature>
<dbReference type="CDD" id="cd07920">
    <property type="entry name" value="Pumilio"/>
    <property type="match status" value="1"/>
</dbReference>
<reference evidence="6" key="4">
    <citation type="journal article" date="2015" name="PLoS ONE">
        <title>Comprehensive Evaluation of Toxoplasma gondii VEG and Neospora caninum LIV Genomes with Tachyzoite Stage Transcriptome and Proteome Defines Novel Transcript Features.</title>
        <authorList>
            <person name="Ramaprasad A."/>
            <person name="Mourier T."/>
            <person name="Naeem R."/>
            <person name="Malas T.B."/>
            <person name="Moussa E."/>
            <person name="Panigrahi A."/>
            <person name="Vermont S.J."/>
            <person name="Otto T.D."/>
            <person name="Wastling J."/>
            <person name="Pain A."/>
        </authorList>
    </citation>
    <scope>NUCLEOTIDE SEQUENCE</scope>
    <source>
        <strain evidence="6">Liverpool</strain>
    </source>
</reference>
<feature type="repeat" description="Pumilio" evidence="2">
    <location>
        <begin position="1134"/>
        <end position="1169"/>
    </location>
</feature>
<feature type="region of interest" description="Disordered" evidence="3">
    <location>
        <begin position="962"/>
        <end position="1037"/>
    </location>
</feature>
<dbReference type="PANTHER" id="PTHR12537:SF12">
    <property type="entry name" value="MATERNAL PROTEIN PUMILIO"/>
    <property type="match status" value="1"/>
</dbReference>
<feature type="compositionally biased region" description="Basic and acidic residues" evidence="3">
    <location>
        <begin position="1529"/>
        <end position="1540"/>
    </location>
</feature>
<dbReference type="Pfam" id="PF00806">
    <property type="entry name" value="PUF"/>
    <property type="match status" value="8"/>
</dbReference>
<evidence type="ECO:0000313" key="7">
    <source>
        <dbReference type="Proteomes" id="UP000007494"/>
    </source>
</evidence>
<keyword evidence="1" id="KW-0677">Repeat</keyword>
<feature type="compositionally biased region" description="Polar residues" evidence="3">
    <location>
        <begin position="181"/>
        <end position="191"/>
    </location>
</feature>
<evidence type="ECO:0000256" key="2">
    <source>
        <dbReference type="PROSITE-ProRule" id="PRU00317"/>
    </source>
</evidence>
<gene>
    <name evidence="6" type="ORF">BN1204_011170</name>
    <name evidence="5" type="ORF">NCLIV_011170</name>
</gene>
<dbReference type="EMBL" id="LN714478">
    <property type="protein sequence ID" value="CEL65262.1"/>
    <property type="molecule type" value="Genomic_DNA"/>
</dbReference>
<dbReference type="PROSITE" id="PS50302">
    <property type="entry name" value="PUM"/>
    <property type="match status" value="6"/>
</dbReference>
<dbReference type="InParanoid" id="F0VAG1"/>
<feature type="compositionally biased region" description="Basic and acidic residues" evidence="3">
    <location>
        <begin position="395"/>
        <end position="413"/>
    </location>
</feature>
<protein>
    <submittedName>
        <fullName evidence="6">Pumilio-family RNA binding repeat-containing protein</fullName>
    </submittedName>
</protein>
<organism evidence="5 7">
    <name type="scientific">Neospora caninum (strain Liverpool)</name>
    <dbReference type="NCBI Taxonomy" id="572307"/>
    <lineage>
        <taxon>Eukaryota</taxon>
        <taxon>Sar</taxon>
        <taxon>Alveolata</taxon>
        <taxon>Apicomplexa</taxon>
        <taxon>Conoidasida</taxon>
        <taxon>Coccidia</taxon>
        <taxon>Eucoccidiorida</taxon>
        <taxon>Eimeriorina</taxon>
        <taxon>Sarcocystidae</taxon>
        <taxon>Neospora</taxon>
    </lineage>
</organism>
<dbReference type="eggNOG" id="KOG1488">
    <property type="taxonomic scope" value="Eukaryota"/>
</dbReference>
<feature type="compositionally biased region" description="Basic and acidic residues" evidence="3">
    <location>
        <begin position="1651"/>
        <end position="1664"/>
    </location>
</feature>
<feature type="compositionally biased region" description="Basic and acidic residues" evidence="3">
    <location>
        <begin position="1910"/>
        <end position="1922"/>
    </location>
</feature>
<feature type="compositionally biased region" description="Low complexity" evidence="3">
    <location>
        <begin position="1390"/>
        <end position="1401"/>
    </location>
</feature>
<feature type="region of interest" description="Disordered" evidence="3">
    <location>
        <begin position="67"/>
        <end position="102"/>
    </location>
</feature>
<dbReference type="EMBL" id="FR823384">
    <property type="protein sequence ID" value="CBZ50650.1"/>
    <property type="molecule type" value="Genomic_DNA"/>
</dbReference>
<dbReference type="OrthoDB" id="332573at2759"/>
<feature type="repeat" description="Pumilio" evidence="2">
    <location>
        <begin position="1320"/>
        <end position="1356"/>
    </location>
</feature>
<dbReference type="RefSeq" id="XP_003880683.1">
    <property type="nucleotide sequence ID" value="XM_003880634.1"/>
</dbReference>
<dbReference type="InterPro" id="IPR016024">
    <property type="entry name" value="ARM-type_fold"/>
</dbReference>
<feature type="region of interest" description="Disordered" evidence="3">
    <location>
        <begin position="1811"/>
        <end position="1840"/>
    </location>
</feature>
<dbReference type="Proteomes" id="UP000007494">
    <property type="component" value="Chromosome IV"/>
</dbReference>
<dbReference type="PROSITE" id="PS50303">
    <property type="entry name" value="PUM_HD"/>
    <property type="match status" value="1"/>
</dbReference>
<dbReference type="GeneID" id="13441679"/>
<evidence type="ECO:0000313" key="6">
    <source>
        <dbReference type="EMBL" id="CEL65262.1"/>
    </source>
</evidence>
<dbReference type="Gene3D" id="1.25.10.10">
    <property type="entry name" value="Leucine-rich Repeat Variant"/>
    <property type="match status" value="1"/>
</dbReference>
<feature type="compositionally biased region" description="Low complexity" evidence="3">
    <location>
        <begin position="1485"/>
        <end position="1495"/>
    </location>
</feature>
<feature type="region of interest" description="Disordered" evidence="3">
    <location>
        <begin position="1382"/>
        <end position="1715"/>
    </location>
</feature>
<feature type="repeat" description="Pumilio" evidence="2">
    <location>
        <begin position="1098"/>
        <end position="1133"/>
    </location>
</feature>
<evidence type="ECO:0000256" key="3">
    <source>
        <dbReference type="SAM" id="MobiDB-lite"/>
    </source>
</evidence>
<feature type="compositionally biased region" description="Low complexity" evidence="3">
    <location>
        <begin position="282"/>
        <end position="304"/>
    </location>
</feature>
<dbReference type="SMR" id="F0VAG1"/>
<feature type="compositionally biased region" description="Pro residues" evidence="3">
    <location>
        <begin position="624"/>
        <end position="638"/>
    </location>
</feature>
<dbReference type="SMART" id="SM00025">
    <property type="entry name" value="Pumilio"/>
    <property type="match status" value="8"/>
</dbReference>
<dbReference type="GO" id="GO:0003729">
    <property type="term" value="F:mRNA binding"/>
    <property type="evidence" value="ECO:0007669"/>
    <property type="project" value="TreeGrafter"/>
</dbReference>
<feature type="compositionally biased region" description="Low complexity" evidence="3">
    <location>
        <begin position="983"/>
        <end position="995"/>
    </location>
</feature>
<reference evidence="7" key="3">
    <citation type="journal article" date="2012" name="PLoS Pathog.">
        <title>Comparative genomics of the apicomplexan parasites Toxoplasma gondii and Neospora caninum: Coccidia differing in host range and transmission strategy.</title>
        <authorList>
            <person name="Reid A.J."/>
            <person name="Vermont S.J."/>
            <person name="Cotton J.A."/>
            <person name="Harris D."/>
            <person name="Hill-Cawthorne G.A."/>
            <person name="Konen-Waisman S."/>
            <person name="Latham S.M."/>
            <person name="Mourier T."/>
            <person name="Norton R."/>
            <person name="Quail M.A."/>
            <person name="Sanders M."/>
            <person name="Shanmugam D."/>
            <person name="Sohal A."/>
            <person name="Wasmuth J.D."/>
            <person name="Brunk B."/>
            <person name="Grigg M.E."/>
            <person name="Howard J.C."/>
            <person name="Parkinson J."/>
            <person name="Roos D.S."/>
            <person name="Trees A.J."/>
            <person name="Berriman M."/>
            <person name="Pain A."/>
            <person name="Wastling J.M."/>
        </authorList>
    </citation>
    <scope>NUCLEOTIDE SEQUENCE [LARGE SCALE GENOMIC DNA]</scope>
    <source>
        <strain evidence="7">Liverpool</strain>
    </source>
</reference>
<evidence type="ECO:0000259" key="4">
    <source>
        <dbReference type="PROSITE" id="PS50303"/>
    </source>
</evidence>
<dbReference type="GO" id="GO:0010608">
    <property type="term" value="P:post-transcriptional regulation of gene expression"/>
    <property type="evidence" value="ECO:0007669"/>
    <property type="project" value="TreeGrafter"/>
</dbReference>
<feature type="compositionally biased region" description="Gly residues" evidence="3">
    <location>
        <begin position="1605"/>
        <end position="1615"/>
    </location>
</feature>
<feature type="region of interest" description="Disordered" evidence="3">
    <location>
        <begin position="124"/>
        <end position="309"/>
    </location>
</feature>
<feature type="compositionally biased region" description="Low complexity" evidence="3">
    <location>
        <begin position="194"/>
        <end position="208"/>
    </location>
</feature>
<feature type="domain" description="PUM-HD" evidence="4">
    <location>
        <begin position="1042"/>
        <end position="1382"/>
    </location>
</feature>
<dbReference type="VEuPathDB" id="ToxoDB:NCLIV_011170"/>
<feature type="compositionally biased region" description="Basic and acidic residues" evidence="3">
    <location>
        <begin position="544"/>
        <end position="558"/>
    </location>
</feature>
<feature type="compositionally biased region" description="Pro residues" evidence="3">
    <location>
        <begin position="698"/>
        <end position="712"/>
    </location>
</feature>
<evidence type="ECO:0000313" key="5">
    <source>
        <dbReference type="EMBL" id="CBZ50650.1"/>
    </source>
</evidence>
<feature type="compositionally biased region" description="Basic residues" evidence="3">
    <location>
        <begin position="1010"/>
        <end position="1021"/>
    </location>
</feature>
<feature type="compositionally biased region" description="Low complexity" evidence="3">
    <location>
        <begin position="676"/>
        <end position="697"/>
    </location>
</feature>
<dbReference type="OMA" id="PEMMNEV"/>
<dbReference type="InterPro" id="IPR011989">
    <property type="entry name" value="ARM-like"/>
</dbReference>
<feature type="repeat" description="Pumilio" evidence="2">
    <location>
        <begin position="1242"/>
        <end position="1277"/>
    </location>
</feature>
<feature type="region of interest" description="Disordered" evidence="3">
    <location>
        <begin position="529"/>
        <end position="713"/>
    </location>
</feature>
<keyword evidence="7" id="KW-1185">Reference proteome</keyword>
<feature type="region of interest" description="Disordered" evidence="3">
    <location>
        <begin position="323"/>
        <end position="487"/>
    </location>
</feature>
<proteinExistence type="predicted"/>
<accession>F0VAG1</accession>
<feature type="compositionally biased region" description="Basic and acidic residues" evidence="3">
    <location>
        <begin position="423"/>
        <end position="444"/>
    </location>
</feature>
<dbReference type="PANTHER" id="PTHR12537">
    <property type="entry name" value="RNA BINDING PROTEIN PUMILIO-RELATED"/>
    <property type="match status" value="1"/>
</dbReference>
<reference evidence="5" key="1">
    <citation type="submission" date="2011-02" db="EMBL/GenBank/DDBJ databases">
        <authorList>
            <person name="Aslett M."/>
        </authorList>
    </citation>
    <scope>NUCLEOTIDE SEQUENCE</scope>
    <source>
        <strain evidence="5">Liverpool</strain>
    </source>
</reference>
<feature type="region of interest" description="Disordered" evidence="3">
    <location>
        <begin position="893"/>
        <end position="932"/>
    </location>
</feature>
<dbReference type="InterPro" id="IPR033133">
    <property type="entry name" value="PUM-HD"/>
</dbReference>
<dbReference type="InterPro" id="IPR001313">
    <property type="entry name" value="Pumilio_RNA-bd_rpt"/>
</dbReference>
<evidence type="ECO:0000256" key="1">
    <source>
        <dbReference type="ARBA" id="ARBA00022737"/>
    </source>
</evidence>
<sequence length="2011" mass="211714">MENEESAVVGLSAERATGVCGYVETKSGTVEVPSFFPPDACGNRFVDGADVCSEVCLSPVKARPVVSVGNREEEGGCPVKGHRDSTASASTQASQGDGRRSSGRLDDAVLFRALSSLSTFTSFDSQRRRFSAEGRQSSHLLAQIEEDQEEDEGGPRQVSGESKASSEKRETPEEEPAEECQSLSQQGKSPTPASPLSRGPSSSSLPVPQGDLVRDVNAREPGAPLEASALPLCSEKETKAQTGPEREWEEPSLPVVSFPQRDASEPRPTPFSFGLGSRDVHPLSAYSSSFSSPSSLFPSSRPSRGAGVPAEVERAFSIDWLQGDKGPCLSQAGENVSSPEADASLGLDSIDGTRQSQRALGHSFAGLSGLAPPPGMTREGSHETGDMQAQSSSRGEQDGEAKQGFSEDRKEEAQSGDVFTRPGDADGRGAGQAEKELDVRRPVDNGEVLGDMSPRARARQALDSIVRPQASSPAQPHSPGSVLFDGLPSHRDGEVRLHKALSFLRQSLGLGKKESAVLLDVLVALGMEREERDPQESEMCAEAGRVDGVHKEKGEDGRGNAGKDSGQDKRAGPHRKRGDETLEALSEGRPEKDGFGQASRQGTMSLSTHSPSPPSSSPMVSSPPCHPPVAFPSPPPLFSSPSSPGLTFLVPQQPPGLGAERERRDTASGRGASPACSLVSLFPCSSPSSPSSSAAPSFPQPTLHPSPFPGSPPSSCWHPVALPTSRLDVQRDTVSPSSFFISEEELSLLEHIVATERQKRETNAHSQAGPQLDPSLLERLLLLRDKPYMRHTVPLHAGVECGVPPVPEVQACGADTKARAPGPEGCAGTYPDAALVAPGEFERKRLLYPVTPHDFTLASPHVLPPPFSSPSSSSCCPISQRSPGDLAGAVSSALYPRHSSSHAAQGNDAGLGNEAESKSGRGGGKAKAETHRGLAVRSGAACGGVPGGAFFPGPALPSLSSPLDFLSPEAAPQPRPGGRATRSPVSSLASASPSAIGTGSATDSVAESRRGRKKRENRRGRGSGPASAVEGMGAANAPLPPSCSTALRNFRLGTVSPFTMRDIGDNALEFAKDPFASAFLQEQLEVCSLADRVPVLLQLLPHVLDLSADQHGNYVLQKFFEKGTDKEKEWLAAQLTGHVFRLSLEVYGCRLIQRAVESLPVPAQLRLVAELKDHVVTCVEDQHGNHVIQKCAERLPSPSAQFIIDAFKGQEARMSVHSYGCRVIQRLLEACPISQVATLIDAVMAELRMLIRDQFGNYVVQHILEFGRDSDKMKIIDFMCEDIIPLSTEKYACNVVERALTLNAMGCARRGIISAALGPEMMGQPLKMVMLDRYGNYVVQRMMEVAPDDLRPPLLRLLREHVDILKKFTYGKHIVTALERLESSGGSGSSSGPASPPSLGYSTGGSPKGGKGGREVLSRTVSAPLSLSADPPAQLHPSSSFSASTIPRPRSVHPPPPRTEAPGRQSGCGPAPGSSVLSVAGEPRLSSSLSASPVSVPQPPAVSPPPVSLAPRVLGGGSCTPRGEGLPGKGRDRGQGREGQHVSFSASGVSRDQPDKRFGSRQAKPLKGEKGRAQRGEKSRDRTRQEKSDEAGKSVPSRSDEGRGKSGPGRMGEGGDAVSKGKRKGDRADDGLGYSRGQPERRAAGSAAADKGGRRRECGAEKTQRSHAFVSGADEALGTSGEEVPNAKGRGGRGGGSAAREEESPDLQQWVSGGQAFSRQASALAALQRYFLASLSSPVRSQPRAPSAQSGVSQAAAASSVPSFPAVRAEVQRASTFGSLSGNAVWDSSSSEPPSTLPSFSVFTPSASGSHFARHCPTPPGRPSVPAARGPCPGVPSSPEAPSVLSEVMDIGAGSVGAGAFAWPRRERAMSDCVPSSFSSCGRVGPLPPLPSVARDTCFPLSVRRTGERRDERLAAVDERRRQPGPPLSRAPDAGAHASTSQSELVACLHPREASGKQASGLGESAGRRPDPAGRPPMLDEEGRNTGNVLPLTPEMMNEVLKAFQQYRHQT</sequence>
<feature type="compositionally biased region" description="Low complexity" evidence="3">
    <location>
        <begin position="468"/>
        <end position="481"/>
    </location>
</feature>